<evidence type="ECO:0000313" key="10">
    <source>
        <dbReference type="Proteomes" id="UP000272193"/>
    </source>
</evidence>
<feature type="transmembrane region" description="Helical" evidence="8">
    <location>
        <begin position="34"/>
        <end position="55"/>
    </location>
</feature>
<feature type="transmembrane region" description="Helical" evidence="8">
    <location>
        <begin position="9"/>
        <end position="28"/>
    </location>
</feature>
<dbReference type="AlphaFoldDB" id="A0A3N4UXX7"/>
<evidence type="ECO:0000256" key="8">
    <source>
        <dbReference type="SAM" id="Phobius"/>
    </source>
</evidence>
<protein>
    <submittedName>
        <fullName evidence="9">Rod shape-determining protein MreD</fullName>
    </submittedName>
</protein>
<dbReference type="Pfam" id="PF04093">
    <property type="entry name" value="MreD"/>
    <property type="match status" value="1"/>
</dbReference>
<dbReference type="PANTHER" id="PTHR37484:SF1">
    <property type="entry name" value="ROD SHAPE-DETERMINING PROTEIN MRED"/>
    <property type="match status" value="1"/>
</dbReference>
<organism evidence="9 10">
    <name type="scientific">Tibeticola sediminis</name>
    <dbReference type="NCBI Taxonomy" id="1917811"/>
    <lineage>
        <taxon>Bacteria</taxon>
        <taxon>Pseudomonadati</taxon>
        <taxon>Pseudomonadota</taxon>
        <taxon>Betaproteobacteria</taxon>
        <taxon>Burkholderiales</taxon>
        <taxon>Comamonadaceae</taxon>
        <taxon>Tibeticola</taxon>
    </lineage>
</organism>
<keyword evidence="10" id="KW-1185">Reference proteome</keyword>
<proteinExistence type="inferred from homology"/>
<dbReference type="GO" id="GO:0008360">
    <property type="term" value="P:regulation of cell shape"/>
    <property type="evidence" value="ECO:0007669"/>
    <property type="project" value="UniProtKB-KW"/>
</dbReference>
<evidence type="ECO:0000256" key="7">
    <source>
        <dbReference type="ARBA" id="ARBA00023136"/>
    </source>
</evidence>
<keyword evidence="4 8" id="KW-0812">Transmembrane</keyword>
<accession>A0A3N4UXX7</accession>
<evidence type="ECO:0000256" key="1">
    <source>
        <dbReference type="ARBA" id="ARBA00004651"/>
    </source>
</evidence>
<dbReference type="RefSeq" id="WP_124219282.1">
    <property type="nucleotide sequence ID" value="NZ_RKQL01000001.1"/>
</dbReference>
<dbReference type="GO" id="GO:0005886">
    <property type="term" value="C:plasma membrane"/>
    <property type="evidence" value="ECO:0007669"/>
    <property type="project" value="UniProtKB-SubCell"/>
</dbReference>
<dbReference type="PIRSF" id="PIRSF018472">
    <property type="entry name" value="MreD_proteobac"/>
    <property type="match status" value="1"/>
</dbReference>
<keyword evidence="5" id="KW-0133">Cell shape</keyword>
<dbReference type="EMBL" id="RKQL01000001">
    <property type="protein sequence ID" value="RPE72419.1"/>
    <property type="molecule type" value="Genomic_DNA"/>
</dbReference>
<keyword evidence="7 8" id="KW-0472">Membrane</keyword>
<comment type="caution">
    <text evidence="9">The sequence shown here is derived from an EMBL/GenBank/DDBJ whole genome shotgun (WGS) entry which is preliminary data.</text>
</comment>
<gene>
    <name evidence="9" type="ORF">EDC62_0107</name>
</gene>
<evidence type="ECO:0000256" key="6">
    <source>
        <dbReference type="ARBA" id="ARBA00022989"/>
    </source>
</evidence>
<comment type="subcellular location">
    <subcellularLocation>
        <location evidence="1">Cell membrane</location>
        <topology evidence="1">Multi-pass membrane protein</topology>
    </subcellularLocation>
</comment>
<evidence type="ECO:0000256" key="4">
    <source>
        <dbReference type="ARBA" id="ARBA00022692"/>
    </source>
</evidence>
<dbReference type="Proteomes" id="UP000272193">
    <property type="component" value="Unassembled WGS sequence"/>
</dbReference>
<evidence type="ECO:0000313" key="9">
    <source>
        <dbReference type="EMBL" id="RPE72419.1"/>
    </source>
</evidence>
<evidence type="ECO:0000256" key="5">
    <source>
        <dbReference type="ARBA" id="ARBA00022960"/>
    </source>
</evidence>
<dbReference type="InterPro" id="IPR026034">
    <property type="entry name" value="MreD_proteobac"/>
</dbReference>
<sequence>MIMRAGQQLLLPANPVFIWATLFGAWALSMLPGFAGAGAWPWLPDVLAIVLVFWGVHQPRRVGMAAAFLFGLAMDVHQGALLGQHALAYTVLSFLAIAIHRRLLWFGLVEQSLHVAPLFFGAHAIEVGVRLAAGDLWPGWSVLLAPVFESLLWPLASTLLLLPQRRTPEPETPRAR</sequence>
<evidence type="ECO:0000256" key="2">
    <source>
        <dbReference type="ARBA" id="ARBA00007776"/>
    </source>
</evidence>
<dbReference type="InterPro" id="IPR007227">
    <property type="entry name" value="Cell_shape_determining_MreD"/>
</dbReference>
<keyword evidence="6 8" id="KW-1133">Transmembrane helix</keyword>
<name>A0A3N4UXX7_9BURK</name>
<dbReference type="OrthoDB" id="5297408at2"/>
<evidence type="ECO:0000256" key="3">
    <source>
        <dbReference type="ARBA" id="ARBA00022475"/>
    </source>
</evidence>
<dbReference type="PANTHER" id="PTHR37484">
    <property type="entry name" value="ROD SHAPE-DETERMINING PROTEIN MRED"/>
    <property type="match status" value="1"/>
</dbReference>
<reference evidence="9 10" key="1">
    <citation type="submission" date="2018-11" db="EMBL/GenBank/DDBJ databases">
        <title>Genomic Encyclopedia of Type Strains, Phase IV (KMG-IV): sequencing the most valuable type-strain genomes for metagenomic binning, comparative biology and taxonomic classification.</title>
        <authorList>
            <person name="Goeker M."/>
        </authorList>
    </citation>
    <scope>NUCLEOTIDE SEQUENCE [LARGE SCALE GENOMIC DNA]</scope>
    <source>
        <strain evidence="9 10">DSM 101684</strain>
    </source>
</reference>
<keyword evidence="3" id="KW-1003">Cell membrane</keyword>
<feature type="transmembrane region" description="Helical" evidence="8">
    <location>
        <begin position="139"/>
        <end position="162"/>
    </location>
</feature>
<dbReference type="NCBIfam" id="TIGR03426">
    <property type="entry name" value="shape_MreD"/>
    <property type="match status" value="1"/>
</dbReference>
<comment type="similarity">
    <text evidence="2">Belongs to the MreD family.</text>
</comment>